<dbReference type="EMBL" id="MU005779">
    <property type="protein sequence ID" value="KAF2705300.1"/>
    <property type="molecule type" value="Genomic_DNA"/>
</dbReference>
<dbReference type="Proteomes" id="UP000799428">
    <property type="component" value="Unassembled WGS sequence"/>
</dbReference>
<proteinExistence type="predicted"/>
<reference evidence="1" key="1">
    <citation type="journal article" date="2020" name="Stud. Mycol.">
        <title>101 Dothideomycetes genomes: a test case for predicting lifestyles and emergence of pathogens.</title>
        <authorList>
            <person name="Haridas S."/>
            <person name="Albert R."/>
            <person name="Binder M."/>
            <person name="Bloem J."/>
            <person name="Labutti K."/>
            <person name="Salamov A."/>
            <person name="Andreopoulos B."/>
            <person name="Baker S."/>
            <person name="Barry K."/>
            <person name="Bills G."/>
            <person name="Bluhm B."/>
            <person name="Cannon C."/>
            <person name="Castanera R."/>
            <person name="Culley D."/>
            <person name="Daum C."/>
            <person name="Ezra D."/>
            <person name="Gonzalez J."/>
            <person name="Henrissat B."/>
            <person name="Kuo A."/>
            <person name="Liang C."/>
            <person name="Lipzen A."/>
            <person name="Lutzoni F."/>
            <person name="Magnuson J."/>
            <person name="Mondo S."/>
            <person name="Nolan M."/>
            <person name="Ohm R."/>
            <person name="Pangilinan J."/>
            <person name="Park H.-J."/>
            <person name="Ramirez L."/>
            <person name="Alfaro M."/>
            <person name="Sun H."/>
            <person name="Tritt A."/>
            <person name="Yoshinaga Y."/>
            <person name="Zwiers L.-H."/>
            <person name="Turgeon B."/>
            <person name="Goodwin S."/>
            <person name="Spatafora J."/>
            <person name="Crous P."/>
            <person name="Grigoriev I."/>
        </authorList>
    </citation>
    <scope>NUCLEOTIDE SEQUENCE</scope>
    <source>
        <strain evidence="1">CBS 279.74</strain>
    </source>
</reference>
<evidence type="ECO:0000313" key="1">
    <source>
        <dbReference type="EMBL" id="KAF2705300.1"/>
    </source>
</evidence>
<protein>
    <submittedName>
        <fullName evidence="1">Uncharacterized protein</fullName>
    </submittedName>
</protein>
<sequence length="218" mass="24613">MFLLSHVAKYPWRRMGIIQYLRTASNTYRRDRREAVRCSVVELRDEQRTWDDGTTTRPGGTDFVPTTSGDAVQTLGYSARRVFLFLCYVRASAMKLDMLCIYLYTCEKPAFRQNEVPELHIICVTTYARYVLVKEELLPIAAAQAPFIRRESGKVFGGGGIFLVYGTTYLHSTYTVKSAALHCNLNPSYPATPPVVDLAPPAYCVDAHRRPDPPPPVL</sequence>
<accession>A0A6G1JXT8</accession>
<evidence type="ECO:0000313" key="2">
    <source>
        <dbReference type="Proteomes" id="UP000799428"/>
    </source>
</evidence>
<organism evidence="1 2">
    <name type="scientific">Pleomassaria siparia CBS 279.74</name>
    <dbReference type="NCBI Taxonomy" id="1314801"/>
    <lineage>
        <taxon>Eukaryota</taxon>
        <taxon>Fungi</taxon>
        <taxon>Dikarya</taxon>
        <taxon>Ascomycota</taxon>
        <taxon>Pezizomycotina</taxon>
        <taxon>Dothideomycetes</taxon>
        <taxon>Pleosporomycetidae</taxon>
        <taxon>Pleosporales</taxon>
        <taxon>Pleomassariaceae</taxon>
        <taxon>Pleomassaria</taxon>
    </lineage>
</organism>
<dbReference type="AlphaFoldDB" id="A0A6G1JXT8"/>
<name>A0A6G1JXT8_9PLEO</name>
<gene>
    <name evidence="1" type="ORF">K504DRAFT_494207</name>
</gene>
<keyword evidence="2" id="KW-1185">Reference proteome</keyword>